<name>A0ABS8VXJ3_DATST</name>
<dbReference type="EMBL" id="JACEIK010006026">
    <property type="protein sequence ID" value="MCE2054929.1"/>
    <property type="molecule type" value="Genomic_DNA"/>
</dbReference>
<dbReference type="Proteomes" id="UP000823775">
    <property type="component" value="Unassembled WGS sequence"/>
</dbReference>
<gene>
    <name evidence="1" type="ORF">HAX54_041665</name>
</gene>
<reference evidence="1 2" key="1">
    <citation type="journal article" date="2021" name="BMC Genomics">
        <title>Datura genome reveals duplications of psychoactive alkaloid biosynthetic genes and high mutation rate following tissue culture.</title>
        <authorList>
            <person name="Rajewski A."/>
            <person name="Carter-House D."/>
            <person name="Stajich J."/>
            <person name="Litt A."/>
        </authorList>
    </citation>
    <scope>NUCLEOTIDE SEQUENCE [LARGE SCALE GENOMIC DNA]</scope>
    <source>
        <strain evidence="1">AR-01</strain>
    </source>
</reference>
<accession>A0ABS8VXJ3</accession>
<evidence type="ECO:0000313" key="1">
    <source>
        <dbReference type="EMBL" id="MCE2054929.1"/>
    </source>
</evidence>
<evidence type="ECO:0000313" key="2">
    <source>
        <dbReference type="Proteomes" id="UP000823775"/>
    </source>
</evidence>
<proteinExistence type="predicted"/>
<protein>
    <submittedName>
        <fullName evidence="1">Uncharacterized protein</fullName>
    </submittedName>
</protein>
<keyword evidence="2" id="KW-1185">Reference proteome</keyword>
<sequence>MSDRVRCELTDKRDMIDEYLEPNVSLRTSSDMMEEWLVSDVSLQMSSDMI</sequence>
<organism evidence="1 2">
    <name type="scientific">Datura stramonium</name>
    <name type="common">Jimsonweed</name>
    <name type="synonym">Common thornapple</name>
    <dbReference type="NCBI Taxonomy" id="4076"/>
    <lineage>
        <taxon>Eukaryota</taxon>
        <taxon>Viridiplantae</taxon>
        <taxon>Streptophyta</taxon>
        <taxon>Embryophyta</taxon>
        <taxon>Tracheophyta</taxon>
        <taxon>Spermatophyta</taxon>
        <taxon>Magnoliopsida</taxon>
        <taxon>eudicotyledons</taxon>
        <taxon>Gunneridae</taxon>
        <taxon>Pentapetalae</taxon>
        <taxon>asterids</taxon>
        <taxon>lamiids</taxon>
        <taxon>Solanales</taxon>
        <taxon>Solanaceae</taxon>
        <taxon>Solanoideae</taxon>
        <taxon>Datureae</taxon>
        <taxon>Datura</taxon>
    </lineage>
</organism>
<comment type="caution">
    <text evidence="1">The sequence shown here is derived from an EMBL/GenBank/DDBJ whole genome shotgun (WGS) entry which is preliminary data.</text>
</comment>